<gene>
    <name evidence="1" type="ORF">LCGC14_0810000</name>
</gene>
<name>A0A0F9PRI9_9ZZZZ</name>
<evidence type="ECO:0000313" key="1">
    <source>
        <dbReference type="EMBL" id="KKN32809.1"/>
    </source>
</evidence>
<sequence length="56" mass="6165">MIRAHLRLALAIAIYERGVLQLVNTSSSKNRVESTETVTLSKLTADLSNVYCLLST</sequence>
<dbReference type="AlphaFoldDB" id="A0A0F9PRI9"/>
<protein>
    <submittedName>
        <fullName evidence="1">Uncharacterized protein</fullName>
    </submittedName>
</protein>
<dbReference type="EMBL" id="LAZR01002227">
    <property type="protein sequence ID" value="KKN32809.1"/>
    <property type="molecule type" value="Genomic_DNA"/>
</dbReference>
<accession>A0A0F9PRI9</accession>
<reference evidence="1" key="1">
    <citation type="journal article" date="2015" name="Nature">
        <title>Complex archaea that bridge the gap between prokaryotes and eukaryotes.</title>
        <authorList>
            <person name="Spang A."/>
            <person name="Saw J.H."/>
            <person name="Jorgensen S.L."/>
            <person name="Zaremba-Niedzwiedzka K."/>
            <person name="Martijn J."/>
            <person name="Lind A.E."/>
            <person name="van Eijk R."/>
            <person name="Schleper C."/>
            <person name="Guy L."/>
            <person name="Ettema T.J."/>
        </authorList>
    </citation>
    <scope>NUCLEOTIDE SEQUENCE</scope>
</reference>
<comment type="caution">
    <text evidence="1">The sequence shown here is derived from an EMBL/GenBank/DDBJ whole genome shotgun (WGS) entry which is preliminary data.</text>
</comment>
<organism evidence="1">
    <name type="scientific">marine sediment metagenome</name>
    <dbReference type="NCBI Taxonomy" id="412755"/>
    <lineage>
        <taxon>unclassified sequences</taxon>
        <taxon>metagenomes</taxon>
        <taxon>ecological metagenomes</taxon>
    </lineage>
</organism>
<proteinExistence type="predicted"/>